<proteinExistence type="inferred from homology"/>
<dbReference type="NCBIfam" id="TIGR01552">
    <property type="entry name" value="phd_fam"/>
    <property type="match status" value="1"/>
</dbReference>
<dbReference type="Gene3D" id="3.40.1620.10">
    <property type="entry name" value="YefM-like domain"/>
    <property type="match status" value="1"/>
</dbReference>
<organism evidence="2 3">
    <name type="scientific">Candidatus Woesebacteria bacterium RIFOXYB1_FULL_40_26</name>
    <dbReference type="NCBI Taxonomy" id="1802539"/>
    <lineage>
        <taxon>Bacteria</taxon>
        <taxon>Candidatus Woeseibacteriota</taxon>
    </lineage>
</organism>
<dbReference type="AlphaFoldDB" id="A0A1F8CYK9"/>
<sequence length="95" mass="11129">MNIQMVSVTDVQRNFKNILDNLVPKNPTLVIRDSTPRAVILSFEEYKRLTQLEREALKKEISMVMDVLSKKNAKFSDEEINRDIEYARKHARGSY</sequence>
<evidence type="ECO:0000313" key="3">
    <source>
        <dbReference type="Proteomes" id="UP000178848"/>
    </source>
</evidence>
<name>A0A1F8CYK9_9BACT</name>
<reference evidence="2 3" key="1">
    <citation type="journal article" date="2016" name="Nat. Commun.">
        <title>Thousands of microbial genomes shed light on interconnected biogeochemical processes in an aquifer system.</title>
        <authorList>
            <person name="Anantharaman K."/>
            <person name="Brown C.T."/>
            <person name="Hug L.A."/>
            <person name="Sharon I."/>
            <person name="Castelle C.J."/>
            <person name="Probst A.J."/>
            <person name="Thomas B.C."/>
            <person name="Singh A."/>
            <person name="Wilkins M.J."/>
            <person name="Karaoz U."/>
            <person name="Brodie E.L."/>
            <person name="Williams K.H."/>
            <person name="Hubbard S.S."/>
            <person name="Banfield J.F."/>
        </authorList>
    </citation>
    <scope>NUCLEOTIDE SEQUENCE [LARGE SCALE GENOMIC DNA]</scope>
</reference>
<dbReference type="Proteomes" id="UP000178848">
    <property type="component" value="Unassembled WGS sequence"/>
</dbReference>
<dbReference type="SUPFAM" id="SSF143120">
    <property type="entry name" value="YefM-like"/>
    <property type="match status" value="1"/>
</dbReference>
<dbReference type="InterPro" id="IPR036165">
    <property type="entry name" value="YefM-like_sf"/>
</dbReference>
<gene>
    <name evidence="2" type="ORF">A2361_02460</name>
</gene>
<comment type="similarity">
    <text evidence="1">Belongs to the phD/YefM antitoxin family.</text>
</comment>
<accession>A0A1F8CYK9</accession>
<comment type="caution">
    <text evidence="2">The sequence shown here is derived from an EMBL/GenBank/DDBJ whole genome shotgun (WGS) entry which is preliminary data.</text>
</comment>
<protein>
    <submittedName>
        <fullName evidence="2">Uncharacterized protein</fullName>
    </submittedName>
</protein>
<dbReference type="EMBL" id="MGHZ01000027">
    <property type="protein sequence ID" value="OGM80635.1"/>
    <property type="molecule type" value="Genomic_DNA"/>
</dbReference>
<evidence type="ECO:0000313" key="2">
    <source>
        <dbReference type="EMBL" id="OGM80635.1"/>
    </source>
</evidence>
<evidence type="ECO:0000256" key="1">
    <source>
        <dbReference type="ARBA" id="ARBA00009981"/>
    </source>
</evidence>